<dbReference type="PROSITE" id="PS51462">
    <property type="entry name" value="NUDIX"/>
    <property type="match status" value="1"/>
</dbReference>
<dbReference type="GO" id="GO:0006167">
    <property type="term" value="P:AMP biosynthetic process"/>
    <property type="evidence" value="ECO:0007669"/>
    <property type="project" value="TreeGrafter"/>
</dbReference>
<dbReference type="PANTHER" id="PTHR21340:SF0">
    <property type="entry name" value="BIS(5'-NUCLEOSYL)-TETRAPHOSPHATASE [ASYMMETRICAL]"/>
    <property type="match status" value="1"/>
</dbReference>
<dbReference type="GO" id="GO:0006754">
    <property type="term" value="P:ATP biosynthetic process"/>
    <property type="evidence" value="ECO:0007669"/>
    <property type="project" value="TreeGrafter"/>
</dbReference>
<dbReference type="GO" id="GO:0004081">
    <property type="term" value="F:bis(5'-nucleosyl)-tetraphosphatase (asymmetrical) activity"/>
    <property type="evidence" value="ECO:0007669"/>
    <property type="project" value="TreeGrafter"/>
</dbReference>
<dbReference type="InterPro" id="IPR051325">
    <property type="entry name" value="Nudix_hydrolase_domain"/>
</dbReference>
<dbReference type="Gene3D" id="3.90.79.10">
    <property type="entry name" value="Nucleoside Triphosphate Pyrophosphohydrolase"/>
    <property type="match status" value="1"/>
</dbReference>
<evidence type="ECO:0000256" key="2">
    <source>
        <dbReference type="ARBA" id="ARBA00001946"/>
    </source>
</evidence>
<proteinExistence type="predicted"/>
<accession>A0A6N1NT53</accession>
<dbReference type="PANTHER" id="PTHR21340">
    <property type="entry name" value="DIADENOSINE 5,5-P1,P4-TETRAPHOSPHATE PYROPHOSPHOHYDROLASE MUTT"/>
    <property type="match status" value="1"/>
</dbReference>
<evidence type="ECO:0000256" key="5">
    <source>
        <dbReference type="ARBA" id="ARBA00023211"/>
    </source>
</evidence>
<dbReference type="InterPro" id="IPR015797">
    <property type="entry name" value="NUDIX_hydrolase-like_dom_sf"/>
</dbReference>
<protein>
    <submittedName>
        <fullName evidence="7">DNA mismatch repair protein MutT</fullName>
    </submittedName>
</protein>
<comment type="cofactor">
    <cofactor evidence="2">
        <name>Mg(2+)</name>
        <dbReference type="ChEBI" id="CHEBI:18420"/>
    </cofactor>
</comment>
<organism evidence="7">
    <name type="scientific">Tupanvirus soda lake</name>
    <dbReference type="NCBI Taxonomy" id="2126985"/>
    <lineage>
        <taxon>Viruses</taxon>
        <taxon>Varidnaviria</taxon>
        <taxon>Bamfordvirae</taxon>
        <taxon>Nucleocytoviricota</taxon>
        <taxon>Megaviricetes</taxon>
        <taxon>Imitervirales</taxon>
        <taxon>Mimiviridae</taxon>
        <taxon>Megamimivirinae</taxon>
        <taxon>Tupanvirus</taxon>
        <taxon>Tupanvirus salinum</taxon>
    </lineage>
</organism>
<reference evidence="7" key="2">
    <citation type="journal article" date="2018" name="Nat. Commun.">
        <title>Tailed giant Tupanvirus possesses the most complete translational apparatus of the known virosphere.</title>
        <authorList>
            <person name="Abrahao J."/>
            <person name="Silva L."/>
            <person name="Silva L.S."/>
            <person name="Khalil J.Y.B."/>
            <person name="Rodrigues R."/>
            <person name="Arantes T."/>
            <person name="Assis F."/>
            <person name="Boratto P."/>
            <person name="Andrade M."/>
            <person name="Kroon E.G."/>
            <person name="Ribeiro B."/>
            <person name="Bergier I."/>
            <person name="Seligmann H."/>
            <person name="Ghigo E."/>
            <person name="Colson P."/>
            <person name="Levasseur A."/>
            <person name="Kroemer G."/>
            <person name="Raoult D."/>
            <person name="La Scola B."/>
        </authorList>
    </citation>
    <scope>NUCLEOTIDE SEQUENCE [LARGE SCALE GENOMIC DNA]</scope>
    <source>
        <strain evidence="7">Soda lake</strain>
    </source>
</reference>
<sequence length="186" mass="21891">METKSKRQLKKEKKAQYKLDKKNKIALALSSKPKLITDYQNNNVDGCGIILLTKQKNNVFLLLRFCNGIFYIPKGHRKIGENARDGAIRELERYTGIQINNYKLLDTPFITKYKPYYHNSGYKYRGHYVNKTMYIFFALTDKQYEVKTNEYGSYDWINLSDIPFLCHEENIDITSNTIKDIADTYL</sequence>
<name>A0A6N1NT53_9VIRU</name>
<keyword evidence="3" id="KW-0378">Hydrolase</keyword>
<dbReference type="Pfam" id="PF00293">
    <property type="entry name" value="NUDIX"/>
    <property type="match status" value="1"/>
</dbReference>
<evidence type="ECO:0000256" key="1">
    <source>
        <dbReference type="ARBA" id="ARBA00001936"/>
    </source>
</evidence>
<dbReference type="GeneID" id="80518262"/>
<dbReference type="SUPFAM" id="SSF55811">
    <property type="entry name" value="Nudix"/>
    <property type="match status" value="1"/>
</dbReference>
<evidence type="ECO:0000259" key="6">
    <source>
        <dbReference type="PROSITE" id="PS51462"/>
    </source>
</evidence>
<dbReference type="KEGG" id="vg:80518262"/>
<evidence type="ECO:0000256" key="4">
    <source>
        <dbReference type="ARBA" id="ARBA00022842"/>
    </source>
</evidence>
<keyword evidence="5" id="KW-0464">Manganese</keyword>
<dbReference type="EMBL" id="KY523104">
    <property type="protein sequence ID" value="QKU34846.1"/>
    <property type="molecule type" value="Genomic_DNA"/>
</dbReference>
<keyword evidence="4" id="KW-0460">Magnesium</keyword>
<evidence type="ECO:0000313" key="7">
    <source>
        <dbReference type="EMBL" id="QKU34846.1"/>
    </source>
</evidence>
<reference evidence="7" key="1">
    <citation type="submission" date="2017-01" db="EMBL/GenBank/DDBJ databases">
        <authorList>
            <person name="Assis F.L."/>
            <person name="Abrahao J.S."/>
            <person name="Silva L."/>
            <person name="Khalil J.B."/>
            <person name="Rodrigues R."/>
            <person name="Silva L.S."/>
            <person name="Arantes T."/>
            <person name="Boratto P."/>
            <person name="Andrade M."/>
            <person name="Kroon E.G."/>
            <person name="Ribeiro B."/>
            <person name="Bergier I."/>
            <person name="Seligmann H."/>
            <person name="Ghigo E."/>
            <person name="Colson P."/>
            <person name="Levasseur A."/>
            <person name="Raoult D."/>
            <person name="Scola B.L."/>
        </authorList>
    </citation>
    <scope>NUCLEOTIDE SEQUENCE</scope>
    <source>
        <strain evidence="7">Soda lake</strain>
    </source>
</reference>
<dbReference type="InterPro" id="IPR000086">
    <property type="entry name" value="NUDIX_hydrolase_dom"/>
</dbReference>
<comment type="cofactor">
    <cofactor evidence="1">
        <name>Mn(2+)</name>
        <dbReference type="ChEBI" id="CHEBI:29035"/>
    </cofactor>
</comment>
<evidence type="ECO:0000256" key="3">
    <source>
        <dbReference type="ARBA" id="ARBA00022801"/>
    </source>
</evidence>
<dbReference type="RefSeq" id="YP_010781498.1">
    <property type="nucleotide sequence ID" value="NC_075039.1"/>
</dbReference>
<feature type="domain" description="Nudix hydrolase" evidence="6">
    <location>
        <begin position="42"/>
        <end position="179"/>
    </location>
</feature>